<dbReference type="RefSeq" id="YP_009032417.1">
    <property type="nucleotide sequence ID" value="NC_024147.1"/>
</dbReference>
<evidence type="ECO:0000313" key="3">
    <source>
        <dbReference type="Proteomes" id="UP000024442"/>
    </source>
</evidence>
<dbReference type="Pfam" id="PF23918">
    <property type="entry name" value="DUF7257"/>
    <property type="match status" value="1"/>
</dbReference>
<name>A0A023W6U8_9CAUD</name>
<feature type="domain" description="DUF7257" evidence="1">
    <location>
        <begin position="416"/>
        <end position="620"/>
    </location>
</feature>
<accession>A0A023W6U8</accession>
<keyword evidence="3" id="KW-1185">Reference proteome</keyword>
<evidence type="ECO:0000259" key="1">
    <source>
        <dbReference type="Pfam" id="PF23918"/>
    </source>
</evidence>
<gene>
    <name evidence="2" type="primary">23</name>
    <name evidence="2" type="ORF">PBI_ZOEJ_23</name>
</gene>
<dbReference type="EMBL" id="KJ510412">
    <property type="protein sequence ID" value="AHY26847.1"/>
    <property type="molecule type" value="Genomic_DNA"/>
</dbReference>
<dbReference type="GeneID" id="19488120"/>
<proteinExistence type="predicted"/>
<dbReference type="Gene3D" id="2.60.120.260">
    <property type="entry name" value="Galactose-binding domain-like"/>
    <property type="match status" value="1"/>
</dbReference>
<dbReference type="Proteomes" id="UP000024442">
    <property type="component" value="Segment"/>
</dbReference>
<evidence type="ECO:0000313" key="2">
    <source>
        <dbReference type="EMBL" id="AHY26847.1"/>
    </source>
</evidence>
<dbReference type="OrthoDB" id="2324at10239"/>
<dbReference type="KEGG" id="vg:19488120"/>
<organism evidence="2 3">
    <name type="scientific">Mycobacterium phage ZoeJ</name>
    <dbReference type="NCBI Taxonomy" id="1486427"/>
    <lineage>
        <taxon>Viruses</taxon>
        <taxon>Duplodnaviria</taxon>
        <taxon>Heunggongvirae</taxon>
        <taxon>Uroviricota</taxon>
        <taxon>Caudoviricetes</taxon>
        <taxon>Weiservirinae</taxon>
        <taxon>Timquatrovirus</taxon>
        <taxon>Timquatrovirus zoeJ</taxon>
    </lineage>
</organism>
<reference evidence="2 3" key="1">
    <citation type="submission" date="2014-02" db="EMBL/GenBank/DDBJ databases">
        <authorList>
            <person name="Cornely K.A."/>
            <person name="Jancevski A.V."/>
            <person name="Rogers S.R."/>
            <person name="Scola S.E."/>
            <person name="Pinches R.S."/>
            <person name="Perri C.M."/>
            <person name="Brown M.S."/>
            <person name="Cavedon W.D."/>
            <person name="Dubois H.M."/>
            <person name="Fernando M.A."/>
            <person name="Austriaco N."/>
            <person name="Bradley K.W."/>
            <person name="Clarke D.Q."/>
            <person name="Lewis M.F."/>
            <person name="Barker L.P."/>
            <person name="Bailey C."/>
            <person name="Asai D.J."/>
            <person name="Garber M.L."/>
            <person name="Bowman C.A."/>
            <person name="Russell D.A."/>
            <person name="Pope W.H."/>
            <person name="Jacobs-Sera D."/>
            <person name="Hendrix R.W."/>
            <person name="Hatfull G.F."/>
        </authorList>
    </citation>
    <scope>NUCLEOTIDE SEQUENCE [LARGE SCALE GENOMIC DNA]</scope>
</reference>
<protein>
    <submittedName>
        <fullName evidence="2">Minor tail protein</fullName>
    </submittedName>
</protein>
<dbReference type="InterPro" id="IPR055681">
    <property type="entry name" value="DUF7257"/>
</dbReference>
<sequence>MPRAYDRRQLVVDRDPLRQLVPDPGKLPKLDPREFYDGFLRGIKLLTGIDLSSPEALVVSIIELLKDRIGGGALDPAELLAIVGKILGFAGTPTSVDELAAWASGALFGLVNPGRLPVIPVSQIGHLVTSLLPNGMFGGASSIIDPFGRWLFDARDGGSARATADGTVKELHSTDLITVTPGQVLDVVGKVMWSGLAAIGSPIELGLTAYSDTLGENVAGRPSIARPAGQTGTVGWKDLTGSYTVPQEGVKAVRVRVTVGSDATAGDVWFRGVDAFKSGLLPIGLVDNLSARLAALLGVDVWQSFLDAAKGAAGGQISDLINRIVHLGVNGTFDASQLVNVPNMPTLPGTKVGGITGGNILQDISRHVDNVVNKFLGMTGSGHALDDAAAAMGTIYSQVRTSAQQLQDMIASQAGDAHSGKSFRISFNEYPNGAFPEVFDMTYSGSGSGYAEVRDGKGTWHKVADGDREVMGKHSGDTLTDYQAISGTVASPMDNGARNWLFGRCNAAKTTFVYAFGTRNSLLDFRAELGCFVNGVKYVFRSNVQANPNFNLALKIGTGKGLRNFQVISGNEVIIDYTDTAGVSQVGENFRGWGFISSTSNNGNNVPAEAVLITCADSDPAAAIGSGAKMSRTSTARVSVTSGRRVFPVNFYQSLDLATPDILPDVPNGRFTVALSGWYRVEIGFRTTPSAFAFMWNFAPVLFRNGGVERIGTDAYAFYYFGVGAGARFAQTSFGVYLNAGDDVQAGYDAGGNYNNLIQGEASGVETYFSISLLNRSLG</sequence>